<dbReference type="EMBL" id="CP137306">
    <property type="protein sequence ID" value="WQF77169.1"/>
    <property type="molecule type" value="Genomic_DNA"/>
</dbReference>
<dbReference type="GO" id="GO:0003677">
    <property type="term" value="F:DNA binding"/>
    <property type="evidence" value="ECO:0007669"/>
    <property type="project" value="UniProtKB-KW"/>
</dbReference>
<accession>A0AAX4I287</accession>
<dbReference type="SUPFAM" id="SSF57701">
    <property type="entry name" value="Zn2/Cys6 DNA-binding domain"/>
    <property type="match status" value="1"/>
</dbReference>
<evidence type="ECO:0000256" key="1">
    <source>
        <dbReference type="ARBA" id="ARBA00023242"/>
    </source>
</evidence>
<keyword evidence="3" id="KW-0238">DNA-binding</keyword>
<dbReference type="InterPro" id="IPR036864">
    <property type="entry name" value="Zn2-C6_fun-type_DNA-bd_sf"/>
</dbReference>
<organism evidence="3 4">
    <name type="scientific">Colletotrichum destructivum</name>
    <dbReference type="NCBI Taxonomy" id="34406"/>
    <lineage>
        <taxon>Eukaryota</taxon>
        <taxon>Fungi</taxon>
        <taxon>Dikarya</taxon>
        <taxon>Ascomycota</taxon>
        <taxon>Pezizomycotina</taxon>
        <taxon>Sordariomycetes</taxon>
        <taxon>Hypocreomycetidae</taxon>
        <taxon>Glomerellales</taxon>
        <taxon>Glomerellaceae</taxon>
        <taxon>Colletotrichum</taxon>
        <taxon>Colletotrichum destructivum species complex</taxon>
    </lineage>
</organism>
<dbReference type="CDD" id="cd12148">
    <property type="entry name" value="fungal_TF_MHR"/>
    <property type="match status" value="1"/>
</dbReference>
<dbReference type="Proteomes" id="UP001322277">
    <property type="component" value="Chromosome 2"/>
</dbReference>
<dbReference type="KEGG" id="cdet:87938686"/>
<evidence type="ECO:0000259" key="2">
    <source>
        <dbReference type="PROSITE" id="PS50048"/>
    </source>
</evidence>
<dbReference type="GO" id="GO:0008270">
    <property type="term" value="F:zinc ion binding"/>
    <property type="evidence" value="ECO:0007669"/>
    <property type="project" value="InterPro"/>
</dbReference>
<dbReference type="PANTHER" id="PTHR47785:SF7">
    <property type="entry name" value="ZN(II)2CYS6 TRANSCRIPTION FACTOR (EUROFUNG)"/>
    <property type="match status" value="1"/>
</dbReference>
<dbReference type="RefSeq" id="XP_062774393.1">
    <property type="nucleotide sequence ID" value="XM_062918342.1"/>
</dbReference>
<evidence type="ECO:0000313" key="4">
    <source>
        <dbReference type="Proteomes" id="UP001322277"/>
    </source>
</evidence>
<dbReference type="PROSITE" id="PS00463">
    <property type="entry name" value="ZN2_CY6_FUNGAL_1"/>
    <property type="match status" value="1"/>
</dbReference>
<evidence type="ECO:0000313" key="3">
    <source>
        <dbReference type="EMBL" id="WQF77169.1"/>
    </source>
</evidence>
<dbReference type="PROSITE" id="PS50048">
    <property type="entry name" value="ZN2_CY6_FUNGAL_2"/>
    <property type="match status" value="1"/>
</dbReference>
<sequence length="565" mass="63722">MPDTPAETRAKSHRRPAYPRKRAVQACLTCRQRRTKCDNEKPSCSSCGKLGIQCVYQEFEKASFDAASLAILRRLDELETVVKNSRPEPQEQPALNFAETRFSTPSHFQSSDIEWVNSFEIRYPNVDSILNWPVFLASNLRSPTEDSPASRFDEVDLGSRPLLVSDVNADDASRLLRQFIDSFHVFNPVLDIPTLEGHVKNTSLNGFGWNAGSCLVLLVFALGTTVGQDTMPPQPSVSARHNAHFSQADAFFFAAQKRMGLLLSSSGIAEAQCFFLAGVYLMVTMRPADAWKMFARALASCHTFRPLSCENDSVLRLQQTVHWACFKSELEVRLELSIVKTSPWDLRYPDLFPNPPESLESQGEPAWYFYLAEIALRRLNNRILAFTGTIGRDSTIVSDKVTAIQEFERQAHSWAKSLPSSLRPATSKDDDMTFPDSDNGWLRFILSGHMLDCLELMYWPFVYAAVHGTLGDDRDSHLLAARGLELCTKRIYINQAGFFHRHHGTWLMIQSCTRSALMLVAARHAELDDKLPGDWQACVGEAIRLLYHWAEEVPGCYNALKFLVL</sequence>
<dbReference type="Gene3D" id="4.10.240.10">
    <property type="entry name" value="Zn(2)-C6 fungal-type DNA-binding domain"/>
    <property type="match status" value="1"/>
</dbReference>
<protein>
    <submittedName>
        <fullName evidence="3">Zn(2)Cys(6) fungal-type DNA-binding domain-containing protein</fullName>
    </submittedName>
</protein>
<dbReference type="GO" id="GO:0000981">
    <property type="term" value="F:DNA-binding transcription factor activity, RNA polymerase II-specific"/>
    <property type="evidence" value="ECO:0007669"/>
    <property type="project" value="InterPro"/>
</dbReference>
<dbReference type="SMART" id="SM00066">
    <property type="entry name" value="GAL4"/>
    <property type="match status" value="1"/>
</dbReference>
<dbReference type="CDD" id="cd00067">
    <property type="entry name" value="GAL4"/>
    <property type="match status" value="1"/>
</dbReference>
<keyword evidence="4" id="KW-1185">Reference proteome</keyword>
<dbReference type="InterPro" id="IPR053181">
    <property type="entry name" value="EcdB-like_regulator"/>
</dbReference>
<proteinExistence type="predicted"/>
<dbReference type="InterPro" id="IPR001138">
    <property type="entry name" value="Zn2Cys6_DnaBD"/>
</dbReference>
<dbReference type="GeneID" id="87938686"/>
<dbReference type="AlphaFoldDB" id="A0AAX4I287"/>
<dbReference type="Pfam" id="PF00172">
    <property type="entry name" value="Zn_clus"/>
    <property type="match status" value="1"/>
</dbReference>
<gene>
    <name evidence="3" type="ORF">CDEST_02183</name>
</gene>
<name>A0AAX4I287_9PEZI</name>
<keyword evidence="1" id="KW-0539">Nucleus</keyword>
<dbReference type="PANTHER" id="PTHR47785">
    <property type="entry name" value="ZN(II)2CYS6 TRANSCRIPTION FACTOR (EUROFUNG)-RELATED-RELATED"/>
    <property type="match status" value="1"/>
</dbReference>
<reference evidence="4" key="1">
    <citation type="journal article" date="2023" name="bioRxiv">
        <title>Complete genome of the Medicago anthracnose fungus, Colletotrichum destructivum, reveals a mini-chromosome-like region within a core chromosome.</title>
        <authorList>
            <person name="Lapalu N."/>
            <person name="Simon A."/>
            <person name="Lu A."/>
            <person name="Plaumann P.-L."/>
            <person name="Amselem J."/>
            <person name="Pigne S."/>
            <person name="Auger A."/>
            <person name="Koch C."/>
            <person name="Dallery J.-F."/>
            <person name="O'Connell R.J."/>
        </authorList>
    </citation>
    <scope>NUCLEOTIDE SEQUENCE [LARGE SCALE GENOMIC DNA]</scope>
    <source>
        <strain evidence="4">CBS 520.97</strain>
    </source>
</reference>
<feature type="domain" description="Zn(2)-C6 fungal-type" evidence="2">
    <location>
        <begin position="26"/>
        <end position="56"/>
    </location>
</feature>